<gene>
    <name evidence="1" type="ORF">PoB_002664200</name>
</gene>
<comment type="caution">
    <text evidence="1">The sequence shown here is derived from an EMBL/GenBank/DDBJ whole genome shotgun (WGS) entry which is preliminary data.</text>
</comment>
<keyword evidence="2" id="KW-1185">Reference proteome</keyword>
<sequence>MLEPVTARFPSRRGGFAIYCATNKLILDNTQHAVTNTKWKTRVSQILSKINVNIAMIFKDFGGRVGNEYTLRSARTLLSRIRAPLPARWPDGDLEA</sequence>
<reference evidence="1 2" key="1">
    <citation type="journal article" date="2021" name="Elife">
        <title>Chloroplast acquisition without the gene transfer in kleptoplastic sea slugs, Plakobranchus ocellatus.</title>
        <authorList>
            <person name="Maeda T."/>
            <person name="Takahashi S."/>
            <person name="Yoshida T."/>
            <person name="Shimamura S."/>
            <person name="Takaki Y."/>
            <person name="Nagai Y."/>
            <person name="Toyoda A."/>
            <person name="Suzuki Y."/>
            <person name="Arimoto A."/>
            <person name="Ishii H."/>
            <person name="Satoh N."/>
            <person name="Nishiyama T."/>
            <person name="Hasebe M."/>
            <person name="Maruyama T."/>
            <person name="Minagawa J."/>
            <person name="Obokata J."/>
            <person name="Shigenobu S."/>
        </authorList>
    </citation>
    <scope>NUCLEOTIDE SEQUENCE [LARGE SCALE GENOMIC DNA]</scope>
</reference>
<evidence type="ECO:0000313" key="2">
    <source>
        <dbReference type="Proteomes" id="UP000735302"/>
    </source>
</evidence>
<proteinExistence type="predicted"/>
<organism evidence="1 2">
    <name type="scientific">Plakobranchus ocellatus</name>
    <dbReference type="NCBI Taxonomy" id="259542"/>
    <lineage>
        <taxon>Eukaryota</taxon>
        <taxon>Metazoa</taxon>
        <taxon>Spiralia</taxon>
        <taxon>Lophotrochozoa</taxon>
        <taxon>Mollusca</taxon>
        <taxon>Gastropoda</taxon>
        <taxon>Heterobranchia</taxon>
        <taxon>Euthyneura</taxon>
        <taxon>Panpulmonata</taxon>
        <taxon>Sacoglossa</taxon>
        <taxon>Placobranchoidea</taxon>
        <taxon>Plakobranchidae</taxon>
        <taxon>Plakobranchus</taxon>
    </lineage>
</organism>
<dbReference type="EMBL" id="BLXT01003032">
    <property type="protein sequence ID" value="GFO00137.1"/>
    <property type="molecule type" value="Genomic_DNA"/>
</dbReference>
<protein>
    <submittedName>
        <fullName evidence="1">Uncharacterized protein</fullName>
    </submittedName>
</protein>
<dbReference type="Proteomes" id="UP000735302">
    <property type="component" value="Unassembled WGS sequence"/>
</dbReference>
<name>A0AAV3ZZM6_9GAST</name>
<accession>A0AAV3ZZM6</accession>
<evidence type="ECO:0000313" key="1">
    <source>
        <dbReference type="EMBL" id="GFO00137.1"/>
    </source>
</evidence>
<dbReference type="AlphaFoldDB" id="A0AAV3ZZM6"/>